<gene>
    <name evidence="2" type="ORF">Atai01_39850</name>
</gene>
<protein>
    <recommendedName>
        <fullName evidence="4">PPE family domain-containing protein</fullName>
    </recommendedName>
</protein>
<evidence type="ECO:0000313" key="2">
    <source>
        <dbReference type="EMBL" id="GLY67366.1"/>
    </source>
</evidence>
<dbReference type="SUPFAM" id="SSF140459">
    <property type="entry name" value="PE/PPE dimer-like"/>
    <property type="match status" value="1"/>
</dbReference>
<evidence type="ECO:0000256" key="1">
    <source>
        <dbReference type="SAM" id="MobiDB-lite"/>
    </source>
</evidence>
<feature type="region of interest" description="Disordered" evidence="1">
    <location>
        <begin position="424"/>
        <end position="505"/>
    </location>
</feature>
<dbReference type="InterPro" id="IPR038332">
    <property type="entry name" value="PPE_sf"/>
</dbReference>
<feature type="compositionally biased region" description="Gly residues" evidence="1">
    <location>
        <begin position="348"/>
        <end position="371"/>
    </location>
</feature>
<feature type="compositionally biased region" description="Polar residues" evidence="1">
    <location>
        <begin position="279"/>
        <end position="290"/>
    </location>
</feature>
<evidence type="ECO:0008006" key="4">
    <source>
        <dbReference type="Google" id="ProtNLM"/>
    </source>
</evidence>
<dbReference type="EMBL" id="BSTI01000008">
    <property type="protein sequence ID" value="GLY67366.1"/>
    <property type="molecule type" value="Genomic_DNA"/>
</dbReference>
<dbReference type="Proteomes" id="UP001165136">
    <property type="component" value="Unassembled WGS sequence"/>
</dbReference>
<dbReference type="RefSeq" id="WP_285487772.1">
    <property type="nucleotide sequence ID" value="NZ_BSTI01000008.1"/>
</dbReference>
<evidence type="ECO:0000313" key="3">
    <source>
        <dbReference type="Proteomes" id="UP001165136"/>
    </source>
</evidence>
<keyword evidence="3" id="KW-1185">Reference proteome</keyword>
<reference evidence="2" key="1">
    <citation type="submission" date="2023-03" db="EMBL/GenBank/DDBJ databases">
        <title>Amycolatopsis taiwanensis NBRC 103393.</title>
        <authorList>
            <person name="Ichikawa N."/>
            <person name="Sato H."/>
            <person name="Tonouchi N."/>
        </authorList>
    </citation>
    <scope>NUCLEOTIDE SEQUENCE</scope>
    <source>
        <strain evidence="2">NBRC 103393</strain>
    </source>
</reference>
<proteinExistence type="predicted"/>
<feature type="region of interest" description="Disordered" evidence="1">
    <location>
        <begin position="189"/>
        <end position="400"/>
    </location>
</feature>
<comment type="caution">
    <text evidence="2">The sequence shown here is derived from an EMBL/GenBank/DDBJ whole genome shotgun (WGS) entry which is preliminary data.</text>
</comment>
<organism evidence="2 3">
    <name type="scientific">Amycolatopsis taiwanensis</name>
    <dbReference type="NCBI Taxonomy" id="342230"/>
    <lineage>
        <taxon>Bacteria</taxon>
        <taxon>Bacillati</taxon>
        <taxon>Actinomycetota</taxon>
        <taxon>Actinomycetes</taxon>
        <taxon>Pseudonocardiales</taxon>
        <taxon>Pseudonocardiaceae</taxon>
        <taxon>Amycolatopsis</taxon>
    </lineage>
</organism>
<feature type="compositionally biased region" description="Low complexity" evidence="1">
    <location>
        <begin position="252"/>
        <end position="271"/>
    </location>
</feature>
<name>A0A9W6R261_9PSEU</name>
<dbReference type="AlphaFoldDB" id="A0A9W6R261"/>
<dbReference type="Gene3D" id="1.20.1260.20">
    <property type="entry name" value="PPE superfamily"/>
    <property type="match status" value="1"/>
</dbReference>
<accession>A0A9W6R261</accession>
<sequence length="531" mass="53404">MTMFESGGYDIPTLIEKLRDQRFDGYDAGLLASEVEKFRQGAGTASMGSAVEALKGVVSSLAATDATLRKQLSALGVTWQSQSGGQASAVLAEQAGFAGQAFDHITQAAQLIFDQGEAFNRTKNKLPDPEALRQGEDGYTFADSVFSLFGFETDHASAVKANTEARAQAVEALNAYAHDSGNYLASSQAVPEPQALDTTPPPPPAQNVPSTGSPGQTAPIPDLGPTVAASAKDVYPAQSGGSAPRPAPAHAPGPSAAPAAAAASAATPPIGMVAPPALGSTSPQSTSPSFATPLPDTETPFMPGGGYDDDRGPLRPGRGGTTTETGPGGGPGTAPPGSPGQQATGAPHGPGGGPGGVRGVPVHGGGPLGGRDGGEAVLGKGKMVGSTPPTPSANPQLGPGFSATRAVTGVGGVADGVTALGAGAVGGAVSGDQERRGRGFGRGTAAERGKAVRPLDIGDLPEEEARRAAKANPQTPSRERTRAILEPAATQDGEQDGEHVRRFGVDDRDLFTDRREVAPDLIGDHPVPDDR</sequence>
<feature type="compositionally biased region" description="Basic and acidic residues" evidence="1">
    <location>
        <begin position="496"/>
        <end position="505"/>
    </location>
</feature>